<dbReference type="Proteomes" id="UP001061991">
    <property type="component" value="Plasmid p_unnamed2"/>
</dbReference>
<organism evidence="1 2">
    <name type="scientific">Phyllobacterium zundukense</name>
    <dbReference type="NCBI Taxonomy" id="1867719"/>
    <lineage>
        <taxon>Bacteria</taxon>
        <taxon>Pseudomonadati</taxon>
        <taxon>Pseudomonadota</taxon>
        <taxon>Alphaproteobacteria</taxon>
        <taxon>Hyphomicrobiales</taxon>
        <taxon>Phyllobacteriaceae</taxon>
        <taxon>Phyllobacterium</taxon>
    </lineage>
</organism>
<dbReference type="EMBL" id="CP104971">
    <property type="protein sequence ID" value="UXN58135.1"/>
    <property type="molecule type" value="Genomic_DNA"/>
</dbReference>
<reference evidence="1" key="1">
    <citation type="submission" date="2022-09" db="EMBL/GenBank/DDBJ databases">
        <title>Interaction between co-microsymbionts with complementary sets of symbiotic genes in legume-rhizobium systems.</title>
        <authorList>
            <person name="Safronova V."/>
            <person name="Sazanova A."/>
            <person name="Afonin A."/>
            <person name="Chirak E."/>
        </authorList>
    </citation>
    <scope>NUCLEOTIDE SEQUENCE</scope>
    <source>
        <strain evidence="1">A18/3m</strain>
    </source>
</reference>
<geneLocation type="plasmid" evidence="1 2">
    <name>p_unnamed2</name>
</geneLocation>
<name>A0ACD4CX19_9HYPH</name>
<accession>A0ACD4CX19</accession>
<evidence type="ECO:0000313" key="1">
    <source>
        <dbReference type="EMBL" id="UXN58135.1"/>
    </source>
</evidence>
<sequence length="834" mass="91050">MAASTGAAPPDSCRAATGRVDSQSSDFDATGKLVATTSVTEISDAFGTKRISTTDVNGDGSVDRTETLSVDSAGAMTSTVVSNAEARKAEYLAGGQAHWLKAIAAETRTTQSADGLTRTVLNDYDGNGTFETVIVARRQIDGSSVATITEKNANGSIKASGTLTVSSDGRTTILNKDVDNDGDFDQTQTSVMHNDGSLLLTVVERNGNGTLKETVTERFSATGKLEHRLTRDALGRKTAELIVNADGSMTALTFNATGGQTLSVSQLSKAGVLTSATLYDPLNAQGWSRVEQAFDALGRKIGENQFGDDGSRINISFDAATGQQISVNFFNTAGQLTAHTGYDFSNANPWAKYEQQFDWAGRVTYQLNSNDDGTKVAYTYDQAGAQTYWTVTQVFDVYGRLTVQYNANDNGSQDHYGWDVNNTSDRSWWAVHYDVYGRQEAATIFYDDGRRDDNGWDINNTSSISWWGTHYDGNGRLVNQDVFYDDGGRDANGWDAYNTSAYSWWGTHYDPNGRLTNQTVFYDAGGRDENGYDAYNTSSFSWWGIHYDGNGQRTNDTYFYDNGERSTISWDPYNSQAWSRVDNVYNSAGTRTFSVEYYDDGTRRETTYNSNGSVKEWIRYDRQGNVSSRGPWEGGNHPVLLDLNGDAHIDLRPFDPAEFANNTSPLFNWDADDVKDGTAWVGPQDGFLAIDLGTGGQAGPDGLIDQARELAFSLWPTDEEIAERGSVTDLEGLRLAFDTNHDNALDSQDARWNEFRVWQDINQDGVTDQGELRTMSEAGIRLVNLLPSSQGAAQFADGSAITGTSSYEMTDGTTRLVGDATLAFRSSVSANNAA</sequence>
<evidence type="ECO:0000313" key="2">
    <source>
        <dbReference type="Proteomes" id="UP001061991"/>
    </source>
</evidence>
<keyword evidence="2" id="KW-1185">Reference proteome</keyword>
<gene>
    <name evidence="1" type="ORF">N8E88_04745</name>
</gene>
<proteinExistence type="predicted"/>
<protein>
    <submittedName>
        <fullName evidence="1">Uncharacterized protein</fullName>
    </submittedName>
</protein>
<keyword evidence="1" id="KW-0614">Plasmid</keyword>